<gene>
    <name evidence="1" type="ORF">PXEA_LOCUS22609</name>
</gene>
<keyword evidence="2" id="KW-1185">Reference proteome</keyword>
<protein>
    <submittedName>
        <fullName evidence="1">Uncharacterized protein</fullName>
    </submittedName>
</protein>
<evidence type="ECO:0000313" key="1">
    <source>
        <dbReference type="EMBL" id="VEL29169.1"/>
    </source>
</evidence>
<reference evidence="1" key="1">
    <citation type="submission" date="2018-11" db="EMBL/GenBank/DDBJ databases">
        <authorList>
            <consortium name="Pathogen Informatics"/>
        </authorList>
    </citation>
    <scope>NUCLEOTIDE SEQUENCE</scope>
</reference>
<dbReference type="AlphaFoldDB" id="A0A3S5CQY2"/>
<proteinExistence type="predicted"/>
<organism evidence="1 2">
    <name type="scientific">Protopolystoma xenopodis</name>
    <dbReference type="NCBI Taxonomy" id="117903"/>
    <lineage>
        <taxon>Eukaryota</taxon>
        <taxon>Metazoa</taxon>
        <taxon>Spiralia</taxon>
        <taxon>Lophotrochozoa</taxon>
        <taxon>Platyhelminthes</taxon>
        <taxon>Monogenea</taxon>
        <taxon>Polyopisthocotylea</taxon>
        <taxon>Polystomatidea</taxon>
        <taxon>Polystomatidae</taxon>
        <taxon>Protopolystoma</taxon>
    </lineage>
</organism>
<sequence>MFLFEIGQFNHQTLQSFINDIVLGQAFSQFIYTLPETVISRLAPGRTYEFALVTQKIDDKARRLLSEWVAVDVASKDGEFCLEGRRYLSTMIPF</sequence>
<dbReference type="Proteomes" id="UP000784294">
    <property type="component" value="Unassembled WGS sequence"/>
</dbReference>
<accession>A0A3S5CQY2</accession>
<comment type="caution">
    <text evidence="1">The sequence shown here is derived from an EMBL/GenBank/DDBJ whole genome shotgun (WGS) entry which is preliminary data.</text>
</comment>
<name>A0A3S5CQY2_9PLAT</name>
<dbReference type="EMBL" id="CAAALY010100887">
    <property type="protein sequence ID" value="VEL29169.1"/>
    <property type="molecule type" value="Genomic_DNA"/>
</dbReference>
<evidence type="ECO:0000313" key="2">
    <source>
        <dbReference type="Proteomes" id="UP000784294"/>
    </source>
</evidence>